<dbReference type="PRINTS" id="PR00449">
    <property type="entry name" value="RASTRNSFRMNG"/>
</dbReference>
<proteinExistence type="inferred from homology"/>
<keyword evidence="5" id="KW-0969">Cilium</keyword>
<evidence type="ECO:0000256" key="6">
    <source>
        <dbReference type="ARBA" id="ARBA00023134"/>
    </source>
</evidence>
<organism evidence="8 9">
    <name type="scientific">Knipowitschia caucasica</name>
    <name type="common">Caucasian dwarf goby</name>
    <name type="synonym">Pomatoschistus caucasicus</name>
    <dbReference type="NCBI Taxonomy" id="637954"/>
    <lineage>
        <taxon>Eukaryota</taxon>
        <taxon>Metazoa</taxon>
        <taxon>Chordata</taxon>
        <taxon>Craniata</taxon>
        <taxon>Vertebrata</taxon>
        <taxon>Euteleostomi</taxon>
        <taxon>Actinopterygii</taxon>
        <taxon>Neopterygii</taxon>
        <taxon>Teleostei</taxon>
        <taxon>Neoteleostei</taxon>
        <taxon>Acanthomorphata</taxon>
        <taxon>Gobiaria</taxon>
        <taxon>Gobiiformes</taxon>
        <taxon>Gobioidei</taxon>
        <taxon>Gobiidae</taxon>
        <taxon>Gobiinae</taxon>
        <taxon>Knipowitschia</taxon>
    </lineage>
</organism>
<accession>A0AAV2LMY3</accession>
<dbReference type="SMART" id="SM00175">
    <property type="entry name" value="RAB"/>
    <property type="match status" value="1"/>
</dbReference>
<keyword evidence="4" id="KW-0282">Flagellum</keyword>
<dbReference type="Proteomes" id="UP001497482">
    <property type="component" value="Chromosome 3"/>
</dbReference>
<keyword evidence="7" id="KW-0966">Cell projection</keyword>
<evidence type="ECO:0000256" key="7">
    <source>
        <dbReference type="ARBA" id="ARBA00023273"/>
    </source>
</evidence>
<dbReference type="GO" id="GO:0003924">
    <property type="term" value="F:GTPase activity"/>
    <property type="evidence" value="ECO:0007669"/>
    <property type="project" value="InterPro"/>
</dbReference>
<evidence type="ECO:0000256" key="2">
    <source>
        <dbReference type="ARBA" id="ARBA00006270"/>
    </source>
</evidence>
<dbReference type="Pfam" id="PF00071">
    <property type="entry name" value="Ras"/>
    <property type="match status" value="1"/>
</dbReference>
<dbReference type="GO" id="GO:0031514">
    <property type="term" value="C:motile cilium"/>
    <property type="evidence" value="ECO:0007669"/>
    <property type="project" value="UniProtKB-SubCell"/>
</dbReference>
<sequence>MGIDLTNGAPPYSRAPCALGPISGSVAACVRCSRRRRGTRSGQQEPHQHQLDPVREAVEEMVKLRSKCLLLGDAAVGKSTLCQMFSSDGVHFQRSYTMTAGVELFTKCVSIADSGHSVELYLLDCPGKELLAEACDHMWGAPWLLCLVFDLSNEQSFLSCDRWMERIKAHSLGNTVSGVLVGNKSDLSERRVVPLEQAQDWAQTHTLAYHETSAKELDTCSAPLLSLAQTYLSLYEQSCETSRSLLT</sequence>
<protein>
    <recommendedName>
        <fullName evidence="10">Small monomeric GTPase</fullName>
    </recommendedName>
</protein>
<evidence type="ECO:0000256" key="4">
    <source>
        <dbReference type="ARBA" id="ARBA00022846"/>
    </source>
</evidence>
<keyword evidence="9" id="KW-1185">Reference proteome</keyword>
<dbReference type="InterPro" id="IPR050209">
    <property type="entry name" value="Rab_GTPases_membrane_traffic"/>
</dbReference>
<evidence type="ECO:0000313" key="9">
    <source>
        <dbReference type="Proteomes" id="UP001497482"/>
    </source>
</evidence>
<dbReference type="InterPro" id="IPR001806">
    <property type="entry name" value="Small_GTPase"/>
</dbReference>
<dbReference type="PANTHER" id="PTHR47979">
    <property type="entry name" value="DRAB11-RELATED"/>
    <property type="match status" value="1"/>
</dbReference>
<evidence type="ECO:0000313" key="8">
    <source>
        <dbReference type="EMBL" id="CAL1600732.1"/>
    </source>
</evidence>
<dbReference type="EMBL" id="OZ035825">
    <property type="protein sequence ID" value="CAL1600732.1"/>
    <property type="molecule type" value="Genomic_DNA"/>
</dbReference>
<keyword evidence="6" id="KW-0342">GTP-binding</keyword>
<dbReference type="GO" id="GO:0005525">
    <property type="term" value="F:GTP binding"/>
    <property type="evidence" value="ECO:0007669"/>
    <property type="project" value="UniProtKB-KW"/>
</dbReference>
<dbReference type="FunFam" id="3.40.50.300:FF:001684">
    <property type="entry name" value="Intraflagellar transport 27 homolog (Chlamydomonas)"/>
    <property type="match status" value="1"/>
</dbReference>
<comment type="similarity">
    <text evidence="2">Belongs to the small GTPase superfamily. Rab family.</text>
</comment>
<name>A0AAV2LMY3_KNICA</name>
<keyword evidence="3" id="KW-0547">Nucleotide-binding</keyword>
<dbReference type="GO" id="GO:0030990">
    <property type="term" value="C:intraciliary transport particle"/>
    <property type="evidence" value="ECO:0007669"/>
    <property type="project" value="UniProtKB-ARBA"/>
</dbReference>
<dbReference type="Gene3D" id="3.40.50.300">
    <property type="entry name" value="P-loop containing nucleotide triphosphate hydrolases"/>
    <property type="match status" value="1"/>
</dbReference>
<evidence type="ECO:0000256" key="5">
    <source>
        <dbReference type="ARBA" id="ARBA00023069"/>
    </source>
</evidence>
<dbReference type="SMART" id="SM00173">
    <property type="entry name" value="RAS"/>
    <property type="match status" value="1"/>
</dbReference>
<evidence type="ECO:0000256" key="1">
    <source>
        <dbReference type="ARBA" id="ARBA00004230"/>
    </source>
</evidence>
<dbReference type="InterPro" id="IPR027417">
    <property type="entry name" value="P-loop_NTPase"/>
</dbReference>
<reference evidence="8 9" key="1">
    <citation type="submission" date="2024-04" db="EMBL/GenBank/DDBJ databases">
        <authorList>
            <person name="Waldvogel A.-M."/>
            <person name="Schoenle A."/>
        </authorList>
    </citation>
    <scope>NUCLEOTIDE SEQUENCE [LARGE SCALE GENOMIC DNA]</scope>
</reference>
<dbReference type="SUPFAM" id="SSF52540">
    <property type="entry name" value="P-loop containing nucleoside triphosphate hydrolases"/>
    <property type="match status" value="1"/>
</dbReference>
<evidence type="ECO:0000256" key="3">
    <source>
        <dbReference type="ARBA" id="ARBA00022741"/>
    </source>
</evidence>
<gene>
    <name evidence="8" type="ORF">KC01_LOCUS28813</name>
</gene>
<dbReference type="PROSITE" id="PS51419">
    <property type="entry name" value="RAB"/>
    <property type="match status" value="1"/>
</dbReference>
<dbReference type="AlphaFoldDB" id="A0AAV2LMY3"/>
<comment type="subcellular location">
    <subcellularLocation>
        <location evidence="1">Cell projection</location>
        <location evidence="1">Cilium</location>
        <location evidence="1">Flagellum</location>
    </subcellularLocation>
</comment>
<evidence type="ECO:0008006" key="10">
    <source>
        <dbReference type="Google" id="ProtNLM"/>
    </source>
</evidence>